<feature type="transmembrane region" description="Helical" evidence="7">
    <location>
        <begin position="87"/>
        <end position="108"/>
    </location>
</feature>
<keyword evidence="10" id="KW-1185">Reference proteome</keyword>
<dbReference type="InterPro" id="IPR051163">
    <property type="entry name" value="Sodium:Solute_Symporter_SSF"/>
</dbReference>
<proteinExistence type="predicted"/>
<keyword evidence="8" id="KW-0732">Signal</keyword>
<dbReference type="OrthoDB" id="6132759at2759"/>
<evidence type="ECO:0000256" key="1">
    <source>
        <dbReference type="ARBA" id="ARBA00004651"/>
    </source>
</evidence>
<dbReference type="Proteomes" id="UP000271974">
    <property type="component" value="Unassembled WGS sequence"/>
</dbReference>
<sequence length="125" mass="14272">MILMLVTLTFTLICAASVINTKYMVEYGIRTNRLRFFDFRLDPRIRNTTWGSFFGGGSSFLSLFAVHQVAVHRCLTCRTLKEAKISVWICFPGFLVFFVLTSAVGLYMSAFFENCDPMTAKLVDR</sequence>
<gene>
    <name evidence="9" type="ORF">EGW08_021357</name>
</gene>
<keyword evidence="7" id="KW-1133">Transmembrane helix</keyword>
<dbReference type="PANTHER" id="PTHR42985">
    <property type="entry name" value="SODIUM-COUPLED MONOCARBOXYLATE TRANSPORTER"/>
    <property type="match status" value="1"/>
</dbReference>
<keyword evidence="2" id="KW-0813">Transport</keyword>
<comment type="caution">
    <text evidence="9">The sequence shown here is derived from an EMBL/GenBank/DDBJ whole genome shotgun (WGS) entry which is preliminary data.</text>
</comment>
<feature type="transmembrane region" description="Helical" evidence="7">
    <location>
        <begin position="45"/>
        <end position="66"/>
    </location>
</feature>
<dbReference type="STRING" id="188477.A0A3S1BN25"/>
<organism evidence="9 10">
    <name type="scientific">Elysia chlorotica</name>
    <name type="common">Eastern emerald elysia</name>
    <name type="synonym">Sea slug</name>
    <dbReference type="NCBI Taxonomy" id="188477"/>
    <lineage>
        <taxon>Eukaryota</taxon>
        <taxon>Metazoa</taxon>
        <taxon>Spiralia</taxon>
        <taxon>Lophotrochozoa</taxon>
        <taxon>Mollusca</taxon>
        <taxon>Gastropoda</taxon>
        <taxon>Heterobranchia</taxon>
        <taxon>Euthyneura</taxon>
        <taxon>Panpulmonata</taxon>
        <taxon>Sacoglossa</taxon>
        <taxon>Placobranchoidea</taxon>
        <taxon>Plakobranchidae</taxon>
        <taxon>Elysia</taxon>
    </lineage>
</organism>
<evidence type="ECO:0000256" key="5">
    <source>
        <dbReference type="ARBA" id="ARBA00023065"/>
    </source>
</evidence>
<dbReference type="AlphaFoldDB" id="A0A3S1BN25"/>
<evidence type="ECO:0000256" key="2">
    <source>
        <dbReference type="ARBA" id="ARBA00022448"/>
    </source>
</evidence>
<evidence type="ECO:0000256" key="7">
    <source>
        <dbReference type="SAM" id="Phobius"/>
    </source>
</evidence>
<evidence type="ECO:0000256" key="8">
    <source>
        <dbReference type="SAM" id="SignalP"/>
    </source>
</evidence>
<dbReference type="EMBL" id="RQTK01001315">
    <property type="protein sequence ID" value="RUS70877.1"/>
    <property type="molecule type" value="Genomic_DNA"/>
</dbReference>
<dbReference type="GO" id="GO:0015293">
    <property type="term" value="F:symporter activity"/>
    <property type="evidence" value="ECO:0007669"/>
    <property type="project" value="TreeGrafter"/>
</dbReference>
<comment type="subcellular location">
    <subcellularLocation>
        <location evidence="1">Cell membrane</location>
        <topology evidence="1">Multi-pass membrane protein</topology>
    </subcellularLocation>
</comment>
<evidence type="ECO:0000256" key="4">
    <source>
        <dbReference type="ARBA" id="ARBA00023053"/>
    </source>
</evidence>
<name>A0A3S1BN25_ELYCH</name>
<protein>
    <submittedName>
        <fullName evidence="9">Uncharacterized protein</fullName>
    </submittedName>
</protein>
<accession>A0A3S1BN25</accession>
<dbReference type="GO" id="GO:0006814">
    <property type="term" value="P:sodium ion transport"/>
    <property type="evidence" value="ECO:0007669"/>
    <property type="project" value="UniProtKB-KW"/>
</dbReference>
<evidence type="ECO:0000256" key="3">
    <source>
        <dbReference type="ARBA" id="ARBA00022475"/>
    </source>
</evidence>
<feature type="non-terminal residue" evidence="9">
    <location>
        <position position="125"/>
    </location>
</feature>
<reference evidence="9 10" key="1">
    <citation type="submission" date="2019-01" db="EMBL/GenBank/DDBJ databases">
        <title>A draft genome assembly of the solar-powered sea slug Elysia chlorotica.</title>
        <authorList>
            <person name="Cai H."/>
            <person name="Li Q."/>
            <person name="Fang X."/>
            <person name="Li J."/>
            <person name="Curtis N.E."/>
            <person name="Altenburger A."/>
            <person name="Shibata T."/>
            <person name="Feng M."/>
            <person name="Maeda T."/>
            <person name="Schwartz J.A."/>
            <person name="Shigenobu S."/>
            <person name="Lundholm N."/>
            <person name="Nishiyama T."/>
            <person name="Yang H."/>
            <person name="Hasebe M."/>
            <person name="Li S."/>
            <person name="Pierce S.K."/>
            <person name="Wang J."/>
        </authorList>
    </citation>
    <scope>NUCLEOTIDE SEQUENCE [LARGE SCALE GENOMIC DNA]</scope>
    <source>
        <strain evidence="9">EC2010</strain>
        <tissue evidence="9">Whole organism of an adult</tissue>
    </source>
</reference>
<feature type="signal peptide" evidence="8">
    <location>
        <begin position="1"/>
        <end position="16"/>
    </location>
</feature>
<evidence type="ECO:0000313" key="10">
    <source>
        <dbReference type="Proteomes" id="UP000271974"/>
    </source>
</evidence>
<keyword evidence="7" id="KW-0812">Transmembrane</keyword>
<dbReference type="InterPro" id="IPR038377">
    <property type="entry name" value="Na/Glc_symporter_sf"/>
</dbReference>
<keyword evidence="5" id="KW-0406">Ion transport</keyword>
<dbReference type="GO" id="GO:0005886">
    <property type="term" value="C:plasma membrane"/>
    <property type="evidence" value="ECO:0007669"/>
    <property type="project" value="UniProtKB-SubCell"/>
</dbReference>
<evidence type="ECO:0000313" key="9">
    <source>
        <dbReference type="EMBL" id="RUS70877.1"/>
    </source>
</evidence>
<keyword evidence="7" id="KW-0472">Membrane</keyword>
<keyword evidence="3" id="KW-1003">Cell membrane</keyword>
<keyword evidence="4" id="KW-0915">Sodium</keyword>
<keyword evidence="6" id="KW-0739">Sodium transport</keyword>
<dbReference type="PANTHER" id="PTHR42985:SF2">
    <property type="entry name" value="SODIUM-DEPENDENT MULTIVITAMIN TRANSPORTER"/>
    <property type="match status" value="1"/>
</dbReference>
<dbReference type="Gene3D" id="1.20.1730.10">
    <property type="entry name" value="Sodium/glucose cotransporter"/>
    <property type="match status" value="1"/>
</dbReference>
<evidence type="ECO:0000256" key="6">
    <source>
        <dbReference type="ARBA" id="ARBA00023201"/>
    </source>
</evidence>
<feature type="chain" id="PRO_5018563358" evidence="8">
    <location>
        <begin position="17"/>
        <end position="125"/>
    </location>
</feature>